<evidence type="ECO:0000259" key="1">
    <source>
        <dbReference type="Pfam" id="PF13320"/>
    </source>
</evidence>
<dbReference type="InterPro" id="IPR025150">
    <property type="entry name" value="GH123_cat"/>
</dbReference>
<gene>
    <name evidence="2" type="ORF">D7V88_21505</name>
</gene>
<dbReference type="OrthoDB" id="177619at2"/>
<sequence length="562" mass="60569">MGVVGWAWAVSAVLSAAPGGPQVVSPLVKVRADAMPKGAAQARLSAARGECEATQVVLPKGVTRVTMKPLALKGPGAPLTVDAWREAYLDVKTPSNGQGQAGPWPDALVPLSAPANPRHPTVLYVEVCVPRKQAPGTYAGSLSASADGKELPEVPFTVEVQPFELPATSSLPNSFGISLYSIAKGHGISAESPEARALLRAYGKALLEHRVSAHGMGMDPPGVKFQDGRAVVDWTAYDAEMAPFLDGSLLPSGARFTTSDVRDSKKASTDAEKTAYYRAFQKHFEDKGWPAQLFFYAKDEPKPEDVPLVKAQSKRVRDAGGAIPVLVTTPLDAALQGSADILTPTINCFYPREGPQTCRTVANTASVRSRLPARAKVWWYQSCNSHGCTGGTPPDAKLDRAYSDWASYMVDHPAPLNRAMGVLAYSSGVDGELYFDTVFAYNTKKDVWTDLFEFGGNGDGTLFYPGTPKKMGGSEHQPVVSLRLKHIRDGLEDYEYLRLLTELGDGAFARTAAKRLAKSGYEISRDPGEWETVRREVTARLVKQWASEQAKRSGRRTSGGTP</sequence>
<dbReference type="AlphaFoldDB" id="A0A3A8IMF0"/>
<reference evidence="3" key="1">
    <citation type="submission" date="2018-09" db="EMBL/GenBank/DDBJ databases">
        <authorList>
            <person name="Livingstone P.G."/>
            <person name="Whitworth D.E."/>
        </authorList>
    </citation>
    <scope>NUCLEOTIDE SEQUENCE [LARGE SCALE GENOMIC DNA]</scope>
    <source>
        <strain evidence="3">CA054A</strain>
    </source>
</reference>
<name>A0A3A8IMF0_9BACT</name>
<organism evidence="2 3">
    <name type="scientific">Corallococcus terminator</name>
    <dbReference type="NCBI Taxonomy" id="2316733"/>
    <lineage>
        <taxon>Bacteria</taxon>
        <taxon>Pseudomonadati</taxon>
        <taxon>Myxococcota</taxon>
        <taxon>Myxococcia</taxon>
        <taxon>Myxococcales</taxon>
        <taxon>Cystobacterineae</taxon>
        <taxon>Myxococcaceae</taxon>
        <taxon>Corallococcus</taxon>
    </lineage>
</organism>
<evidence type="ECO:0000313" key="3">
    <source>
        <dbReference type="Proteomes" id="UP000268094"/>
    </source>
</evidence>
<comment type="caution">
    <text evidence="2">The sequence shown here is derived from an EMBL/GenBank/DDBJ whole genome shotgun (WGS) entry which is preliminary data.</text>
</comment>
<keyword evidence="3" id="KW-1185">Reference proteome</keyword>
<protein>
    <submittedName>
        <fullName evidence="2">DUF4091 domain-containing protein</fullName>
    </submittedName>
</protein>
<proteinExistence type="predicted"/>
<dbReference type="Proteomes" id="UP000268094">
    <property type="component" value="Unassembled WGS sequence"/>
</dbReference>
<dbReference type="Pfam" id="PF13320">
    <property type="entry name" value="GH123_cat"/>
    <property type="match status" value="1"/>
</dbReference>
<dbReference type="EMBL" id="RAVZ01000151">
    <property type="protein sequence ID" value="RKG84617.1"/>
    <property type="molecule type" value="Genomic_DNA"/>
</dbReference>
<evidence type="ECO:0000313" key="2">
    <source>
        <dbReference type="EMBL" id="RKG84617.1"/>
    </source>
</evidence>
<dbReference type="RefSeq" id="WP_120542528.1">
    <property type="nucleotide sequence ID" value="NZ_RAVZ01000151.1"/>
</dbReference>
<feature type="domain" description="Glycoside hydrolase 123 catalytic" evidence="1">
    <location>
        <begin position="274"/>
        <end position="500"/>
    </location>
</feature>
<accession>A0A3A8IMF0</accession>